<name>A8A9J2_IGNH4</name>
<dbReference type="STRING" id="453591.Igni_0411"/>
<dbReference type="Proteomes" id="UP000000262">
    <property type="component" value="Chromosome"/>
</dbReference>
<dbReference type="RefSeq" id="WP_011998446.1">
    <property type="nucleotide sequence ID" value="NC_009776.1"/>
</dbReference>
<dbReference type="AlphaFoldDB" id="A8A9J2"/>
<dbReference type="OrthoDB" id="385716at2157"/>
<reference evidence="1 2" key="1">
    <citation type="journal article" date="2008" name="Genome Biol.">
        <title>A genomic analysis of the archaeal system Ignicoccus hospitalis-Nanoarchaeum equitans.</title>
        <authorList>
            <person name="Podar M."/>
            <person name="Anderson I."/>
            <person name="Makarova K.S."/>
            <person name="Elkins J.G."/>
            <person name="Ivanova N."/>
            <person name="Wall M.A."/>
            <person name="Lykidis A."/>
            <person name="Mavromatis K."/>
            <person name="Sun H."/>
            <person name="Hudson M.E."/>
            <person name="Chen W."/>
            <person name="Deciu C."/>
            <person name="Hutchison D."/>
            <person name="Eads J.R."/>
            <person name="Anderson A."/>
            <person name="Fernandes F."/>
            <person name="Szeto E."/>
            <person name="Lapidus A."/>
            <person name="Kyrpides N.C."/>
            <person name="Saier M.H.Jr."/>
            <person name="Richardson P.M."/>
            <person name="Rachel R."/>
            <person name="Huber H."/>
            <person name="Eisen J.A."/>
            <person name="Koonin E.V."/>
            <person name="Keller M."/>
            <person name="Stetter K.O."/>
        </authorList>
    </citation>
    <scope>NUCLEOTIDE SEQUENCE [LARGE SCALE GENOMIC DNA]</scope>
    <source>
        <strain evidence="2">KIN4/I / DSM 18386 / JCM 14125</strain>
    </source>
</reference>
<gene>
    <name evidence="1" type="ordered locus">Igni_0411</name>
</gene>
<accession>A8A9J2</accession>
<protein>
    <submittedName>
        <fullName evidence="1">Uncharacterized protein</fullName>
    </submittedName>
</protein>
<dbReference type="HOGENOM" id="CLU_1017832_0_0_2"/>
<proteinExistence type="predicted"/>
<sequence length="273" mass="31271">MPRVIALKHVFGVVRGSELLGLVELAEEVRIIPLEEDEPVMIIVNKENIENVDENALYLVLIKADKLSQILSLKLPKAEEVQREEEKSTKRDLIEEIYEKIKWNLAEISNNAPFDIIDFVKEKDEDTGLWVFKFRLEKKKTISISIHGAAKMLWQYVMKVLKEERYPQPVILAVSMEGKVIFMIADVVLDEMIRAVATSVGLVLKDYIVLLDMANEMVDVIVLAEKSPDAKVGLFSGYKVSEEIAKVVKERMMRKLKVRVKLKVGLFDYVKIL</sequence>
<evidence type="ECO:0000313" key="2">
    <source>
        <dbReference type="Proteomes" id="UP000000262"/>
    </source>
</evidence>
<organism evidence="1 2">
    <name type="scientific">Ignicoccus hospitalis (strain KIN4/I / DSM 18386 / JCM 14125)</name>
    <dbReference type="NCBI Taxonomy" id="453591"/>
    <lineage>
        <taxon>Archaea</taxon>
        <taxon>Thermoproteota</taxon>
        <taxon>Thermoprotei</taxon>
        <taxon>Desulfurococcales</taxon>
        <taxon>Desulfurococcaceae</taxon>
        <taxon>Ignicoccus</taxon>
    </lineage>
</organism>
<keyword evidence="2" id="KW-1185">Reference proteome</keyword>
<dbReference type="EMBL" id="CP000816">
    <property type="protein sequence ID" value="ABU81594.1"/>
    <property type="molecule type" value="Genomic_DNA"/>
</dbReference>
<dbReference type="GeneID" id="5562331"/>
<dbReference type="KEGG" id="iho:Igni_0411"/>
<evidence type="ECO:0000313" key="1">
    <source>
        <dbReference type="EMBL" id="ABU81594.1"/>
    </source>
</evidence>